<comment type="caution">
    <text evidence="2">The sequence shown here is derived from an EMBL/GenBank/DDBJ whole genome shotgun (WGS) entry which is preliminary data.</text>
</comment>
<dbReference type="EMBL" id="JADPUN010000130">
    <property type="protein sequence ID" value="MBF9129725.1"/>
    <property type="molecule type" value="Genomic_DNA"/>
</dbReference>
<evidence type="ECO:0000313" key="3">
    <source>
        <dbReference type="Proteomes" id="UP000638560"/>
    </source>
</evidence>
<keyword evidence="1" id="KW-0812">Transmembrane</keyword>
<gene>
    <name evidence="2" type="ORF">I0C86_12260</name>
</gene>
<accession>A0ABS0GU47</accession>
<organism evidence="2 3">
    <name type="scientific">Plantactinospora alkalitolerans</name>
    <dbReference type="NCBI Taxonomy" id="2789879"/>
    <lineage>
        <taxon>Bacteria</taxon>
        <taxon>Bacillati</taxon>
        <taxon>Actinomycetota</taxon>
        <taxon>Actinomycetes</taxon>
        <taxon>Micromonosporales</taxon>
        <taxon>Micromonosporaceae</taxon>
        <taxon>Plantactinospora</taxon>
    </lineage>
</organism>
<keyword evidence="1" id="KW-1133">Transmembrane helix</keyword>
<feature type="transmembrane region" description="Helical" evidence="1">
    <location>
        <begin position="166"/>
        <end position="184"/>
    </location>
</feature>
<protein>
    <submittedName>
        <fullName evidence="2">Uncharacterized protein</fullName>
    </submittedName>
</protein>
<dbReference type="RefSeq" id="WP_196201345.1">
    <property type="nucleotide sequence ID" value="NZ_JADPUN010000130.1"/>
</dbReference>
<sequence length="353" mass="37802">MTLPGRESTTFRAGDRVPDLTERRSRASQSFWTLVVGVPAIFSVLRLGVEAGGELQTTLLLVANVNPVNLAAALVTTAARLASAGLVAIFAIGAVLAASSTAAPTSWIGRHPPLFARWRVIAPNWLVAAGFAVALATWPILYLPLLLPALAAAFQFSPDRLDERRVPRLLVLGGLLAGYAYLMLPTLWDAWQQRETFAVLVIAAPPVLALLVPGPIPPIVARPLAMTVQLAVLAMLCWASLPVITTPVLPLTVTTVRADSDAGADGTEDIRGHVITVDDVSTVILEERGGVRYVPADQVEAQVLCPTEGELPRYRLRVRDFHVEDSLLEGMGRRVRPVTRVDAACRATSSAAR</sequence>
<reference evidence="2 3" key="1">
    <citation type="submission" date="2020-11" db="EMBL/GenBank/DDBJ databases">
        <title>A novel isolate from a Black sea contaminated sediment with potential to produce alkanes: Plantactinospora alkalitolerans sp. nov.</title>
        <authorList>
            <person name="Carro L."/>
            <person name="Veyisoglu A."/>
            <person name="Guven K."/>
            <person name="Schumann P."/>
            <person name="Klenk H.-P."/>
            <person name="Sahin N."/>
        </authorList>
    </citation>
    <scope>NUCLEOTIDE SEQUENCE [LARGE SCALE GENOMIC DNA]</scope>
    <source>
        <strain evidence="2 3">S1510</strain>
    </source>
</reference>
<evidence type="ECO:0000256" key="1">
    <source>
        <dbReference type="SAM" id="Phobius"/>
    </source>
</evidence>
<feature type="transmembrane region" description="Helical" evidence="1">
    <location>
        <begin position="224"/>
        <end position="244"/>
    </location>
</feature>
<feature type="transmembrane region" description="Helical" evidence="1">
    <location>
        <begin position="196"/>
        <end position="212"/>
    </location>
</feature>
<keyword evidence="3" id="KW-1185">Reference proteome</keyword>
<feature type="transmembrane region" description="Helical" evidence="1">
    <location>
        <begin position="31"/>
        <end position="49"/>
    </location>
</feature>
<feature type="transmembrane region" description="Helical" evidence="1">
    <location>
        <begin position="125"/>
        <end position="154"/>
    </location>
</feature>
<feature type="transmembrane region" description="Helical" evidence="1">
    <location>
        <begin position="82"/>
        <end position="105"/>
    </location>
</feature>
<keyword evidence="1" id="KW-0472">Membrane</keyword>
<name>A0ABS0GU47_9ACTN</name>
<proteinExistence type="predicted"/>
<evidence type="ECO:0000313" key="2">
    <source>
        <dbReference type="EMBL" id="MBF9129725.1"/>
    </source>
</evidence>
<dbReference type="Proteomes" id="UP000638560">
    <property type="component" value="Unassembled WGS sequence"/>
</dbReference>